<reference evidence="7 8" key="1">
    <citation type="submission" date="2019-03" db="EMBL/GenBank/DDBJ databases">
        <title>Complete genome sequence of Citrobacter sp. SNU WT2 isolated from diseased rainbow trout.</title>
        <authorList>
            <person name="Oh W.T."/>
            <person name="Park S.C."/>
        </authorList>
    </citation>
    <scope>NUCLEOTIDE SEQUENCE [LARGE SCALE GENOMIC DNA]</scope>
    <source>
        <strain evidence="7 8">SNU WT2</strain>
    </source>
</reference>
<dbReference type="RefSeq" id="WP_135324616.1">
    <property type="nucleotide sequence ID" value="NZ_CP038469.1"/>
</dbReference>
<proteinExistence type="inferred from homology"/>
<evidence type="ECO:0000313" key="7">
    <source>
        <dbReference type="EMBL" id="QBX82940.1"/>
    </source>
</evidence>
<evidence type="ECO:0000259" key="6">
    <source>
        <dbReference type="Pfam" id="PF00419"/>
    </source>
</evidence>
<comment type="similarity">
    <text evidence="2">Belongs to the fimbrial protein family.</text>
</comment>
<gene>
    <name evidence="7" type="ORF">E4Z61_22320</name>
</gene>
<keyword evidence="3 5" id="KW-0732">Signal</keyword>
<keyword evidence="8" id="KW-1185">Reference proteome</keyword>
<dbReference type="EMBL" id="CP038469">
    <property type="protein sequence ID" value="QBX82940.1"/>
    <property type="molecule type" value="Genomic_DNA"/>
</dbReference>
<feature type="chain" id="PRO_5046955536" evidence="5">
    <location>
        <begin position="22"/>
        <end position="194"/>
    </location>
</feature>
<accession>A0ABX5TCN9</accession>
<dbReference type="InterPro" id="IPR036937">
    <property type="entry name" value="Adhesion_dom_fimbrial_sf"/>
</dbReference>
<keyword evidence="4" id="KW-0281">Fimbrium</keyword>
<dbReference type="InterPro" id="IPR050263">
    <property type="entry name" value="Bact_Fimbrial_Adh_Pro"/>
</dbReference>
<feature type="signal peptide" evidence="5">
    <location>
        <begin position="1"/>
        <end position="21"/>
    </location>
</feature>
<dbReference type="InterPro" id="IPR008966">
    <property type="entry name" value="Adhesion_dom_sf"/>
</dbReference>
<dbReference type="Proteomes" id="UP000296284">
    <property type="component" value="Chromosome"/>
</dbReference>
<dbReference type="Gene3D" id="2.60.40.1090">
    <property type="entry name" value="Fimbrial-type adhesion domain"/>
    <property type="match status" value="1"/>
</dbReference>
<name>A0ABX5TCN9_9ENTR</name>
<organism evidence="7 8">
    <name type="scientific">Citrobacter tructae</name>
    <dbReference type="NCBI Taxonomy" id="2562449"/>
    <lineage>
        <taxon>Bacteria</taxon>
        <taxon>Pseudomonadati</taxon>
        <taxon>Pseudomonadota</taxon>
        <taxon>Gammaproteobacteria</taxon>
        <taxon>Enterobacterales</taxon>
        <taxon>Enterobacteriaceae</taxon>
        <taxon>Citrobacter</taxon>
    </lineage>
</organism>
<dbReference type="InterPro" id="IPR000259">
    <property type="entry name" value="Adhesion_dom_fimbrial"/>
</dbReference>
<evidence type="ECO:0000256" key="4">
    <source>
        <dbReference type="ARBA" id="ARBA00023263"/>
    </source>
</evidence>
<dbReference type="PANTHER" id="PTHR33420:SF3">
    <property type="entry name" value="FIMBRIAL SUBUNIT ELFA"/>
    <property type="match status" value="1"/>
</dbReference>
<evidence type="ECO:0000256" key="5">
    <source>
        <dbReference type="SAM" id="SignalP"/>
    </source>
</evidence>
<sequence>MKKTTLTGTMLVALFAANAGAAAPGYVTTPAANSKATATVHFTGEIVASTCVVNTANPTNTTVTLPKVTNQLFSGDGSSTGDTPFTLQFTGCSGATGGSGYVVVFTGKNPGSKTTLLEAARASVAATDVGFEVDDAGNSGRALDFASGSNEVQLSPTPAGDAQINLIAKYQQIGSTLPAAGTITAAMNYTVIYK</sequence>
<evidence type="ECO:0000313" key="8">
    <source>
        <dbReference type="Proteomes" id="UP000296284"/>
    </source>
</evidence>
<dbReference type="Pfam" id="PF00419">
    <property type="entry name" value="Fimbrial"/>
    <property type="match status" value="1"/>
</dbReference>
<dbReference type="PANTHER" id="PTHR33420">
    <property type="entry name" value="FIMBRIAL SUBUNIT ELFA-RELATED"/>
    <property type="match status" value="1"/>
</dbReference>
<evidence type="ECO:0000256" key="3">
    <source>
        <dbReference type="ARBA" id="ARBA00022729"/>
    </source>
</evidence>
<protein>
    <submittedName>
        <fullName evidence="7">Type 1 fimbrial protein</fullName>
    </submittedName>
</protein>
<comment type="subcellular location">
    <subcellularLocation>
        <location evidence="1">Fimbrium</location>
    </subcellularLocation>
</comment>
<feature type="domain" description="Fimbrial-type adhesion" evidence="6">
    <location>
        <begin position="40"/>
        <end position="194"/>
    </location>
</feature>
<evidence type="ECO:0000256" key="1">
    <source>
        <dbReference type="ARBA" id="ARBA00004561"/>
    </source>
</evidence>
<dbReference type="SUPFAM" id="SSF49401">
    <property type="entry name" value="Bacterial adhesins"/>
    <property type="match status" value="1"/>
</dbReference>
<evidence type="ECO:0000256" key="2">
    <source>
        <dbReference type="ARBA" id="ARBA00006671"/>
    </source>
</evidence>